<evidence type="ECO:0000313" key="2">
    <source>
        <dbReference type="Ensembl" id="ENSRBIP00000024969.1"/>
    </source>
</evidence>
<organism evidence="2 3">
    <name type="scientific">Rhinopithecus bieti</name>
    <name type="common">Black snub-nosed monkey</name>
    <name type="synonym">Pygathrix bieti</name>
    <dbReference type="NCBI Taxonomy" id="61621"/>
    <lineage>
        <taxon>Eukaryota</taxon>
        <taxon>Metazoa</taxon>
        <taxon>Chordata</taxon>
        <taxon>Craniata</taxon>
        <taxon>Vertebrata</taxon>
        <taxon>Euteleostomi</taxon>
        <taxon>Mammalia</taxon>
        <taxon>Eutheria</taxon>
        <taxon>Euarchontoglires</taxon>
        <taxon>Primates</taxon>
        <taxon>Haplorrhini</taxon>
        <taxon>Catarrhini</taxon>
        <taxon>Cercopithecidae</taxon>
        <taxon>Colobinae</taxon>
        <taxon>Rhinopithecus</taxon>
    </lineage>
</organism>
<name>A0A2K6LNA8_RHIBE</name>
<evidence type="ECO:0000256" key="1">
    <source>
        <dbReference type="SAM" id="MobiDB-lite"/>
    </source>
</evidence>
<reference evidence="2" key="2">
    <citation type="submission" date="2025-08" db="UniProtKB">
        <authorList>
            <consortium name="Ensembl"/>
        </authorList>
    </citation>
    <scope>IDENTIFICATION</scope>
</reference>
<sequence>MWAGNAWRAALFGVPRGHRAQSALAQLRGILEGELEGIRGAGTWKSERVITSRQGPHIHVDGVSGGNSPSRSRSKTFPELSQLLRWLVGRIA</sequence>
<feature type="region of interest" description="Disordered" evidence="1">
    <location>
        <begin position="55"/>
        <end position="76"/>
    </location>
</feature>
<reference evidence="2" key="3">
    <citation type="submission" date="2025-09" db="UniProtKB">
        <authorList>
            <consortium name="Ensembl"/>
        </authorList>
    </citation>
    <scope>IDENTIFICATION</scope>
</reference>
<evidence type="ECO:0000313" key="3">
    <source>
        <dbReference type="Proteomes" id="UP000233180"/>
    </source>
</evidence>
<dbReference type="OMA" id="QECRSKN"/>
<protein>
    <submittedName>
        <fullName evidence="2">Uncharacterized protein</fullName>
    </submittedName>
</protein>
<dbReference type="GeneTree" id="ENSGT00910000147001"/>
<reference evidence="2 3" key="1">
    <citation type="submission" date="2016-06" db="EMBL/GenBank/DDBJ databases">
        <title>Genome of Rhinopithecus bieti.</title>
        <authorList>
            <person name="Wu"/>
            <person name="C.-I. and Zhang"/>
            <person name="Y."/>
        </authorList>
    </citation>
    <scope>NUCLEOTIDE SEQUENCE</scope>
</reference>
<dbReference type="STRING" id="61621.ENSRBIP00000024969"/>
<dbReference type="Ensembl" id="ENSRBIT00000048876.1">
    <property type="protein sequence ID" value="ENSRBIP00000024969.1"/>
    <property type="gene ID" value="ENSRBIG00000036389.1"/>
</dbReference>
<dbReference type="AlphaFoldDB" id="A0A2K6LNA8"/>
<accession>A0A2K6LNA8</accession>
<dbReference type="Proteomes" id="UP000233180">
    <property type="component" value="Unassembled WGS sequence"/>
</dbReference>
<proteinExistence type="predicted"/>
<keyword evidence="3" id="KW-1185">Reference proteome</keyword>